<evidence type="ECO:0000313" key="2">
    <source>
        <dbReference type="Proteomes" id="UP000295375"/>
    </source>
</evidence>
<accession>A0A4R6UMQ1</accession>
<comment type="caution">
    <text evidence="1">The sequence shown here is derived from an EMBL/GenBank/DDBJ whole genome shotgun (WGS) entry which is preliminary data.</text>
</comment>
<dbReference type="EMBL" id="SNYM01000007">
    <property type="protein sequence ID" value="TDQ48378.1"/>
    <property type="molecule type" value="Genomic_DNA"/>
</dbReference>
<organism evidence="1 2">
    <name type="scientific">Permianibacter aggregans</name>
    <dbReference type="NCBI Taxonomy" id="1510150"/>
    <lineage>
        <taxon>Bacteria</taxon>
        <taxon>Pseudomonadati</taxon>
        <taxon>Pseudomonadota</taxon>
        <taxon>Gammaproteobacteria</taxon>
        <taxon>Pseudomonadales</taxon>
        <taxon>Pseudomonadaceae</taxon>
        <taxon>Permianibacter</taxon>
    </lineage>
</organism>
<reference evidence="1 2" key="1">
    <citation type="submission" date="2019-03" db="EMBL/GenBank/DDBJ databases">
        <title>Genomic Encyclopedia of Type Strains, Phase IV (KMG-IV): sequencing the most valuable type-strain genomes for metagenomic binning, comparative biology and taxonomic classification.</title>
        <authorList>
            <person name="Goeker M."/>
        </authorList>
    </citation>
    <scope>NUCLEOTIDE SEQUENCE [LARGE SCALE GENOMIC DNA]</scope>
    <source>
        <strain evidence="1 2">DSM 103792</strain>
    </source>
</reference>
<protein>
    <submittedName>
        <fullName evidence="1">Uncharacterized protein</fullName>
    </submittedName>
</protein>
<name>A0A4R6UMQ1_9GAMM</name>
<proteinExistence type="predicted"/>
<dbReference type="Proteomes" id="UP000295375">
    <property type="component" value="Unassembled WGS sequence"/>
</dbReference>
<keyword evidence="2" id="KW-1185">Reference proteome</keyword>
<evidence type="ECO:0000313" key="1">
    <source>
        <dbReference type="EMBL" id="TDQ48378.1"/>
    </source>
</evidence>
<sequence>MMSYIPFLVATFLPVLLFGLSAWALSWWLER</sequence>
<gene>
    <name evidence="1" type="ORF">EV696_107114</name>
</gene>
<dbReference type="AlphaFoldDB" id="A0A4R6UMQ1"/>